<comment type="similarity">
    <text evidence="6">Belongs to the ABC-4 integral membrane protein family.</text>
</comment>
<evidence type="ECO:0000256" key="1">
    <source>
        <dbReference type="ARBA" id="ARBA00004651"/>
    </source>
</evidence>
<keyword evidence="3 7" id="KW-0812">Transmembrane</keyword>
<keyword evidence="5 7" id="KW-0472">Membrane</keyword>
<dbReference type="AlphaFoldDB" id="A0A2W5K7Q7"/>
<feature type="transmembrane region" description="Helical" evidence="7">
    <location>
        <begin position="372"/>
        <end position="398"/>
    </location>
</feature>
<dbReference type="GO" id="GO:0005886">
    <property type="term" value="C:plasma membrane"/>
    <property type="evidence" value="ECO:0007669"/>
    <property type="project" value="UniProtKB-SubCell"/>
</dbReference>
<evidence type="ECO:0008006" key="12">
    <source>
        <dbReference type="Google" id="ProtNLM"/>
    </source>
</evidence>
<protein>
    <recommendedName>
        <fullName evidence="12">Permease</fullName>
    </recommendedName>
</protein>
<feature type="transmembrane region" description="Helical" evidence="7">
    <location>
        <begin position="322"/>
        <end position="352"/>
    </location>
</feature>
<evidence type="ECO:0000259" key="8">
    <source>
        <dbReference type="Pfam" id="PF02687"/>
    </source>
</evidence>
<feature type="domain" description="MacB-like periplasmic core" evidence="9">
    <location>
        <begin position="422"/>
        <end position="629"/>
    </location>
</feature>
<evidence type="ECO:0000256" key="4">
    <source>
        <dbReference type="ARBA" id="ARBA00022989"/>
    </source>
</evidence>
<sequence length="797" mass="82814">MMMMRWIEPLTRTLRQLAAAPGFTLASLAMLTLGIGLSVAMYSTVQGVLLRGLPFPDGERLVTISARQPAQHVDGAQLSIDEAERVAAGTPGFAAIGYYWWSGVTLFDGERAREITTHMVGDGYFAALGVEALIGRRLDAADIREDRRVAVLSYAEWQHGFGGDPSVIGRRLEIVGDEPFEVVGVMPPAMAAFAGETGLWQPLSPRSLPAEGPQRLQRTLLAIGRLAPGVSLAQAEAALTARLADPQASVTDPTQAWQGVARSFLDALVGDARGALWSAFALAVLVLLIAAVNVAILLDARQTARRRELAVRQALGASRRRLGVALLLELALLAGTGVVLGLAVAAGAIGLLRSLAADSLPRADGIVIDGGVAAFAVLLGVLVPLLAALAGALRIGAAPSEAIRSGAKGVLGGAGGRRVLPVLAMALSTASLVAALTLAAGLWRLQRVDPGFDAADVRVMQFFRGGKEAFVPFTERLLEQLEALPGVEAAALTSAPPRSGIGSASVALAVAARPDAAAVQAALRRVSPGYRRLLDVPLLTGRDFDGGDRRGTEPVAVLNRTAARRLFGDAEAVGQMVGVPIRGSRVEARVVGIVEDIRNDGLRSAPAPEILVPFAQQPTNAMAFLVRSRLAGTDAAMADALAALDPRQAITRRYALAEPIDEELAPARFFARTVGAFAAAALLLAVLGTYAVAALRQRRRVGEFGLRLAIGARPRDVAADVLRDGLTLSAVGVLAGLALALAGLRLLDLSAVGVAGTPPLLLLAAGIATMALAALGALGLPAWRAARVPPMEALRSE</sequence>
<evidence type="ECO:0000313" key="10">
    <source>
        <dbReference type="EMBL" id="PZQ13226.1"/>
    </source>
</evidence>
<feature type="transmembrane region" description="Helical" evidence="7">
    <location>
        <begin position="419"/>
        <end position="443"/>
    </location>
</feature>
<feature type="domain" description="MacB-like periplasmic core" evidence="9">
    <location>
        <begin position="25"/>
        <end position="241"/>
    </location>
</feature>
<proteinExistence type="inferred from homology"/>
<feature type="transmembrane region" description="Helical" evidence="7">
    <location>
        <begin position="725"/>
        <end position="747"/>
    </location>
</feature>
<feature type="transmembrane region" description="Helical" evidence="7">
    <location>
        <begin position="759"/>
        <end position="783"/>
    </location>
</feature>
<dbReference type="InterPro" id="IPR050250">
    <property type="entry name" value="Macrolide_Exporter_MacB"/>
</dbReference>
<feature type="domain" description="ABC3 transporter permease C-terminal" evidence="8">
    <location>
        <begin position="676"/>
        <end position="790"/>
    </location>
</feature>
<comment type="subcellular location">
    <subcellularLocation>
        <location evidence="1">Cell membrane</location>
        <topology evidence="1">Multi-pass membrane protein</topology>
    </subcellularLocation>
</comment>
<dbReference type="EMBL" id="QFPO01000010">
    <property type="protein sequence ID" value="PZQ13226.1"/>
    <property type="molecule type" value="Genomic_DNA"/>
</dbReference>
<name>A0A2W5K7Q7_9GAMM</name>
<dbReference type="Pfam" id="PF02687">
    <property type="entry name" value="FtsX"/>
    <property type="match status" value="2"/>
</dbReference>
<dbReference type="GO" id="GO:0022857">
    <property type="term" value="F:transmembrane transporter activity"/>
    <property type="evidence" value="ECO:0007669"/>
    <property type="project" value="TreeGrafter"/>
</dbReference>
<accession>A0A2W5K7Q7</accession>
<keyword evidence="2" id="KW-1003">Cell membrane</keyword>
<evidence type="ECO:0000256" key="5">
    <source>
        <dbReference type="ARBA" id="ARBA00023136"/>
    </source>
</evidence>
<evidence type="ECO:0000256" key="7">
    <source>
        <dbReference type="SAM" id="Phobius"/>
    </source>
</evidence>
<keyword evidence="4 7" id="KW-1133">Transmembrane helix</keyword>
<evidence type="ECO:0000256" key="6">
    <source>
        <dbReference type="ARBA" id="ARBA00038076"/>
    </source>
</evidence>
<evidence type="ECO:0000259" key="9">
    <source>
        <dbReference type="Pfam" id="PF12704"/>
    </source>
</evidence>
<gene>
    <name evidence="10" type="ORF">DI564_12020</name>
</gene>
<dbReference type="Pfam" id="PF12704">
    <property type="entry name" value="MacB_PCD"/>
    <property type="match status" value="2"/>
</dbReference>
<feature type="transmembrane region" description="Helical" evidence="7">
    <location>
        <begin position="669"/>
        <end position="693"/>
    </location>
</feature>
<dbReference type="InterPro" id="IPR025857">
    <property type="entry name" value="MacB_PCD"/>
</dbReference>
<dbReference type="Proteomes" id="UP000249046">
    <property type="component" value="Unassembled WGS sequence"/>
</dbReference>
<comment type="caution">
    <text evidence="10">The sequence shown here is derived from an EMBL/GenBank/DDBJ whole genome shotgun (WGS) entry which is preliminary data.</text>
</comment>
<dbReference type="PANTHER" id="PTHR30572">
    <property type="entry name" value="MEMBRANE COMPONENT OF TRANSPORTER-RELATED"/>
    <property type="match status" value="1"/>
</dbReference>
<dbReference type="InterPro" id="IPR003838">
    <property type="entry name" value="ABC3_permease_C"/>
</dbReference>
<evidence type="ECO:0000313" key="11">
    <source>
        <dbReference type="Proteomes" id="UP000249046"/>
    </source>
</evidence>
<organism evidence="10 11">
    <name type="scientific">Rhodanobacter denitrificans</name>
    <dbReference type="NCBI Taxonomy" id="666685"/>
    <lineage>
        <taxon>Bacteria</taxon>
        <taxon>Pseudomonadati</taxon>
        <taxon>Pseudomonadota</taxon>
        <taxon>Gammaproteobacteria</taxon>
        <taxon>Lysobacterales</taxon>
        <taxon>Rhodanobacteraceae</taxon>
        <taxon>Rhodanobacter</taxon>
    </lineage>
</organism>
<dbReference type="PANTHER" id="PTHR30572:SF4">
    <property type="entry name" value="ABC TRANSPORTER PERMEASE YTRF"/>
    <property type="match status" value="1"/>
</dbReference>
<evidence type="ECO:0000256" key="3">
    <source>
        <dbReference type="ARBA" id="ARBA00022692"/>
    </source>
</evidence>
<feature type="domain" description="ABC3 transporter permease C-terminal" evidence="8">
    <location>
        <begin position="281"/>
        <end position="395"/>
    </location>
</feature>
<reference evidence="10 11" key="1">
    <citation type="submission" date="2017-08" db="EMBL/GenBank/DDBJ databases">
        <title>Infants hospitalized years apart are colonized by the same room-sourced microbial strains.</title>
        <authorList>
            <person name="Brooks B."/>
            <person name="Olm M.R."/>
            <person name="Firek B.A."/>
            <person name="Baker R."/>
            <person name="Thomas B.C."/>
            <person name="Morowitz M.J."/>
            <person name="Banfield J.F."/>
        </authorList>
    </citation>
    <scope>NUCLEOTIDE SEQUENCE [LARGE SCALE GENOMIC DNA]</scope>
    <source>
        <strain evidence="10">S2_005_003_R2_42</strain>
    </source>
</reference>
<feature type="transmembrane region" description="Helical" evidence="7">
    <location>
        <begin position="275"/>
        <end position="298"/>
    </location>
</feature>
<evidence type="ECO:0000256" key="2">
    <source>
        <dbReference type="ARBA" id="ARBA00022475"/>
    </source>
</evidence>